<dbReference type="GO" id="GO:0007059">
    <property type="term" value="P:chromosome segregation"/>
    <property type="evidence" value="ECO:0007669"/>
    <property type="project" value="TreeGrafter"/>
</dbReference>
<evidence type="ECO:0000256" key="1">
    <source>
        <dbReference type="ARBA" id="ARBA00006295"/>
    </source>
</evidence>
<dbReference type="KEGG" id="cyj:Cyan7822_6650"/>
<reference evidence="6" key="1">
    <citation type="journal article" date="2011" name="MBio">
        <title>Novel metabolic attributes of the genus Cyanothece, comprising a group of unicellular nitrogen-fixing Cyanobacteria.</title>
        <authorList>
            <person name="Bandyopadhyay A."/>
            <person name="Elvitigala T."/>
            <person name="Welsh E."/>
            <person name="Stockel J."/>
            <person name="Liberton M."/>
            <person name="Min H."/>
            <person name="Sherman L.A."/>
            <person name="Pakrasi H.B."/>
        </authorList>
    </citation>
    <scope>NUCLEOTIDE SEQUENCE [LARGE SCALE GENOMIC DNA]</scope>
    <source>
        <strain evidence="6">PCC 7822</strain>
        <plasmid evidence="6">Cy782205</plasmid>
    </source>
</reference>
<evidence type="ECO:0000313" key="6">
    <source>
        <dbReference type="Proteomes" id="UP000008206"/>
    </source>
</evidence>
<evidence type="ECO:0000256" key="2">
    <source>
        <dbReference type="ARBA" id="ARBA00023125"/>
    </source>
</evidence>
<dbReference type="Pfam" id="PF02195">
    <property type="entry name" value="ParB_N"/>
    <property type="match status" value="1"/>
</dbReference>
<keyword evidence="2" id="KW-0238">DNA-binding</keyword>
<dbReference type="GO" id="GO:0005694">
    <property type="term" value="C:chromosome"/>
    <property type="evidence" value="ECO:0007669"/>
    <property type="project" value="TreeGrafter"/>
</dbReference>
<protein>
    <submittedName>
        <fullName evidence="5">ParB-like partition protein</fullName>
    </submittedName>
</protein>
<dbReference type="NCBIfam" id="TIGR00180">
    <property type="entry name" value="parB_part"/>
    <property type="match status" value="1"/>
</dbReference>
<dbReference type="PANTHER" id="PTHR33375">
    <property type="entry name" value="CHROMOSOME-PARTITIONING PROTEIN PARB-RELATED"/>
    <property type="match status" value="1"/>
</dbReference>
<dbReference type="GO" id="GO:0003677">
    <property type="term" value="F:DNA binding"/>
    <property type="evidence" value="ECO:0007669"/>
    <property type="project" value="UniProtKB-KW"/>
</dbReference>
<dbReference type="EMBL" id="CP002203">
    <property type="protein sequence ID" value="ADN18662.1"/>
    <property type="molecule type" value="Genomic_DNA"/>
</dbReference>
<dbReference type="InterPro" id="IPR036086">
    <property type="entry name" value="ParB/Sulfiredoxin_sf"/>
</dbReference>
<organism evidence="5 6">
    <name type="scientific">Gloeothece verrucosa (strain PCC 7822)</name>
    <name type="common">Cyanothece sp. (strain PCC 7822)</name>
    <dbReference type="NCBI Taxonomy" id="497965"/>
    <lineage>
        <taxon>Bacteria</taxon>
        <taxon>Bacillati</taxon>
        <taxon>Cyanobacteriota</taxon>
        <taxon>Cyanophyceae</taxon>
        <taxon>Oscillatoriophycideae</taxon>
        <taxon>Chroococcales</taxon>
        <taxon>Aphanothecaceae</taxon>
        <taxon>Gloeothece</taxon>
        <taxon>Gloeothece verrucosa</taxon>
    </lineage>
</organism>
<sequence>MSPSKQKKPFAGKLTTPSPSWLETSEDQTTSAPKSLIKLSDIHLPPTQPRHYFDPQSLKGLADSISEHGILQPLLVRPLETGGYELVAGERRLRAAHQAGLTEVPVVVKELTDEAAWQLALIENLQREDLNPVEETEGILQLLALKLGVAITEVSPLLHRLQKEQKNIATSRDNNVIGKEIEEETPATNPVNVRSEEELGETDNNVIGKSEDDEITPDNNVIGKEEEAKKSESNSPLTVIESVFNDLGLMTWESFVNNRLPLLNLPEDITEALRKGQIAYTKAKAIAGVKDDDKRRELLTEAIEQELSLSQIKEKIIALSSKPQSTTTEISDRLKEAYQKVKKTRLWEDNTKRKKLEKLLNQLEALINET</sequence>
<dbReference type="RefSeq" id="WP_013325784.1">
    <property type="nucleotide sequence ID" value="NC_014504.1"/>
</dbReference>
<dbReference type="InterPro" id="IPR004437">
    <property type="entry name" value="ParB/RepB/Spo0J"/>
</dbReference>
<dbReference type="AlphaFoldDB" id="E0UNY2"/>
<dbReference type="InterPro" id="IPR003115">
    <property type="entry name" value="ParB_N"/>
</dbReference>
<comment type="similarity">
    <text evidence="1">Belongs to the ParB family.</text>
</comment>
<accession>E0UNY2</accession>
<dbReference type="Proteomes" id="UP000008206">
    <property type="component" value="Plasmid Cy782205"/>
</dbReference>
<keyword evidence="5" id="KW-0614">Plasmid</keyword>
<dbReference type="Gene3D" id="1.10.10.2830">
    <property type="match status" value="1"/>
</dbReference>
<keyword evidence="6" id="KW-1185">Reference proteome</keyword>
<dbReference type="PANTHER" id="PTHR33375:SF7">
    <property type="entry name" value="CHROMOSOME 2-PARTITIONING PROTEIN PARB-RELATED"/>
    <property type="match status" value="1"/>
</dbReference>
<feature type="compositionally biased region" description="Basic residues" evidence="3">
    <location>
        <begin position="1"/>
        <end position="10"/>
    </location>
</feature>
<dbReference type="SUPFAM" id="SSF110849">
    <property type="entry name" value="ParB/Sulfiredoxin"/>
    <property type="match status" value="1"/>
</dbReference>
<feature type="compositionally biased region" description="Polar residues" evidence="3">
    <location>
        <begin position="15"/>
        <end position="33"/>
    </location>
</feature>
<name>E0UNY2_GLOV7</name>
<dbReference type="CDD" id="cd16393">
    <property type="entry name" value="SPO0J_N"/>
    <property type="match status" value="1"/>
</dbReference>
<dbReference type="Gene3D" id="3.90.1530.30">
    <property type="match status" value="1"/>
</dbReference>
<geneLocation type="plasmid" evidence="5 6">
    <name>Cy782205</name>
</geneLocation>
<dbReference type="OrthoDB" id="9802051at2"/>
<evidence type="ECO:0000313" key="5">
    <source>
        <dbReference type="EMBL" id="ADN18662.1"/>
    </source>
</evidence>
<dbReference type="HOGENOM" id="CLU_023853_4_1_3"/>
<feature type="region of interest" description="Disordered" evidence="3">
    <location>
        <begin position="197"/>
        <end position="218"/>
    </location>
</feature>
<dbReference type="Pfam" id="PF17762">
    <property type="entry name" value="HTH_ParB"/>
    <property type="match status" value="1"/>
</dbReference>
<dbReference type="InterPro" id="IPR050336">
    <property type="entry name" value="Chromosome_partition/occlusion"/>
</dbReference>
<evidence type="ECO:0000259" key="4">
    <source>
        <dbReference type="SMART" id="SM00470"/>
    </source>
</evidence>
<feature type="domain" description="ParB-like N-terminal" evidence="4">
    <location>
        <begin position="35"/>
        <end position="125"/>
    </location>
</feature>
<dbReference type="InterPro" id="IPR041468">
    <property type="entry name" value="HTH_ParB/Spo0J"/>
</dbReference>
<feature type="region of interest" description="Disordered" evidence="3">
    <location>
        <begin position="1"/>
        <end position="34"/>
    </location>
</feature>
<dbReference type="SUPFAM" id="SSF109709">
    <property type="entry name" value="KorB DNA-binding domain-like"/>
    <property type="match status" value="2"/>
</dbReference>
<gene>
    <name evidence="5" type="ordered locus">Cyan7822_6650</name>
</gene>
<proteinExistence type="inferred from homology"/>
<dbReference type="SMART" id="SM00470">
    <property type="entry name" value="ParB"/>
    <property type="match status" value="1"/>
</dbReference>
<dbReference type="FunFam" id="3.90.1530.30:FF:000001">
    <property type="entry name" value="Chromosome partitioning protein ParB"/>
    <property type="match status" value="1"/>
</dbReference>
<evidence type="ECO:0000256" key="3">
    <source>
        <dbReference type="SAM" id="MobiDB-lite"/>
    </source>
</evidence>